<dbReference type="PROSITE" id="PS52016">
    <property type="entry name" value="TONB_DEPENDENT_REC_3"/>
    <property type="match status" value="1"/>
</dbReference>
<evidence type="ECO:0000256" key="1">
    <source>
        <dbReference type="ARBA" id="ARBA00004571"/>
    </source>
</evidence>
<feature type="domain" description="TonB-dependent receptor plug" evidence="12">
    <location>
        <begin position="126"/>
        <end position="228"/>
    </location>
</feature>
<name>A0A916YGA2_9SPHN</name>
<keyword evidence="2 8" id="KW-0813">Transport</keyword>
<keyword evidence="10" id="KW-0732">Signal</keyword>
<dbReference type="GO" id="GO:0030246">
    <property type="term" value="F:carbohydrate binding"/>
    <property type="evidence" value="ECO:0007669"/>
    <property type="project" value="InterPro"/>
</dbReference>
<dbReference type="Pfam" id="PF00593">
    <property type="entry name" value="TonB_dep_Rec_b-barrel"/>
    <property type="match status" value="1"/>
</dbReference>
<dbReference type="InterPro" id="IPR012910">
    <property type="entry name" value="Plug_dom"/>
</dbReference>
<dbReference type="InterPro" id="IPR037066">
    <property type="entry name" value="Plug_dom_sf"/>
</dbReference>
<dbReference type="InterPro" id="IPR039426">
    <property type="entry name" value="TonB-dep_rcpt-like"/>
</dbReference>
<dbReference type="EMBL" id="BMIO01000005">
    <property type="protein sequence ID" value="GGD43341.1"/>
    <property type="molecule type" value="Genomic_DNA"/>
</dbReference>
<evidence type="ECO:0000256" key="4">
    <source>
        <dbReference type="ARBA" id="ARBA00022692"/>
    </source>
</evidence>
<dbReference type="NCBIfam" id="TIGR01782">
    <property type="entry name" value="TonB-Xanth-Caul"/>
    <property type="match status" value="1"/>
</dbReference>
<dbReference type="Proteomes" id="UP000598997">
    <property type="component" value="Unassembled WGS sequence"/>
</dbReference>
<evidence type="ECO:0000256" key="10">
    <source>
        <dbReference type="SAM" id="SignalP"/>
    </source>
</evidence>
<dbReference type="Pfam" id="PF13620">
    <property type="entry name" value="CarboxypepD_reg"/>
    <property type="match status" value="1"/>
</dbReference>
<dbReference type="InterPro" id="IPR000531">
    <property type="entry name" value="Beta-barrel_TonB"/>
</dbReference>
<evidence type="ECO:0000313" key="14">
    <source>
        <dbReference type="Proteomes" id="UP000598997"/>
    </source>
</evidence>
<dbReference type="Gene3D" id="2.60.40.1120">
    <property type="entry name" value="Carboxypeptidase-like, regulatory domain"/>
    <property type="match status" value="1"/>
</dbReference>
<evidence type="ECO:0000259" key="12">
    <source>
        <dbReference type="Pfam" id="PF07715"/>
    </source>
</evidence>
<dbReference type="CDD" id="cd01347">
    <property type="entry name" value="ligand_gated_channel"/>
    <property type="match status" value="1"/>
</dbReference>
<feature type="signal peptide" evidence="10">
    <location>
        <begin position="1"/>
        <end position="24"/>
    </location>
</feature>
<proteinExistence type="inferred from homology"/>
<evidence type="ECO:0000256" key="3">
    <source>
        <dbReference type="ARBA" id="ARBA00022452"/>
    </source>
</evidence>
<dbReference type="InterPro" id="IPR036942">
    <property type="entry name" value="Beta-barrel_TonB_sf"/>
</dbReference>
<dbReference type="OrthoDB" id="5476657at2"/>
<sequence length="952" mass="105264">MGSSRWLLGAAMGAIALGSAPAIAGEIEGNVIDATGTAGLRAVEVEIEELDRKVATASDGSFRFVDVPAGTYTLRADYIGAQAQEVSVTVPATGSVDADFTLAGIDGQILVVGQRANLGSALSRKRAADTVSDVITRDAIGQFPDQNVAESLRRLPGVNVLNDQGEGRFVSVRGLDPELNSTSLNGVRLPAPESDVRSVALDVISSDIIESIEVKKSLTPDMDADTIGASVEIKTTSAFDREKDLLVAKIEGSYNEKANELTPKASLDFASRLGENVGISGGVSYYQRTFETDNIEADDWTDDGGTPYAQEIQYRDYDVERERISATLGMDFRAGETTELYIKGTWSQFDDQEYRRRLTFDFGDFEDEDLPTLVGSTATFSSDTAEFTVERDVKDRFERQRIYSIVLGGETKLDSGFFAEYSASYAKASERENGSLDPTQFEQDFEGDGDVIGDELLIAVDYSDPRVPLYQAAGNTSGFFDPAAYELKDIELTALSSAEDEEYAGQFDAEYEMFMGNASLTLQAGAKGRFRKKTYDKTVEFYEWDGDGDYTLDMVQGYQTYDIIGISPLPDFTAPTDYFYGNFDQFELQEIDSEFDSSVEDYRVDEAIMAGYVMATYDNGPLRAIGGVRYEHTKNDIFGNTVTLYEEDATLPDGTTATDDIVVFAPVQYEKDYGHLLPSLNLRYEVQPDLLVRLAGYRSLVRPKLSKLAPRFAVEVNDEDEIEGEFGNPDLDPYEAWNLDASLEWYMSRTGGISAAVFYKDVKNYIVDTVQEGVTFNGIYADEAVIPINGPSAEVFGAELSFSQALTMLPAPLDGLLVQANYTYTDATGMVPTDGDATDLRKITLPSTSKHTFNAVLGYEKGPLSLRLSGTYRDKYLDELGDEPDEDRYVDNHFQLDFSAKYQLTDMVQLFGEWININNAKYVAYNNLGNQRNLYQYEEYDWTAKFGARVVF</sequence>
<dbReference type="PANTHER" id="PTHR40980">
    <property type="entry name" value="PLUG DOMAIN-CONTAINING PROTEIN"/>
    <property type="match status" value="1"/>
</dbReference>
<feature type="domain" description="TonB-dependent receptor-like beta-barrel" evidence="11">
    <location>
        <begin position="497"/>
        <end position="915"/>
    </location>
</feature>
<keyword evidence="4 8" id="KW-0812">Transmembrane</keyword>
<dbReference type="GO" id="GO:0009279">
    <property type="term" value="C:cell outer membrane"/>
    <property type="evidence" value="ECO:0007669"/>
    <property type="project" value="UniProtKB-SubCell"/>
</dbReference>
<keyword evidence="3 8" id="KW-1134">Transmembrane beta strand</keyword>
<dbReference type="InterPro" id="IPR010104">
    <property type="entry name" value="TonB_rcpt_bac"/>
</dbReference>
<keyword evidence="13" id="KW-0675">Receptor</keyword>
<dbReference type="Gene3D" id="2.170.130.10">
    <property type="entry name" value="TonB-dependent receptor, plug domain"/>
    <property type="match status" value="1"/>
</dbReference>
<reference evidence="13 14" key="1">
    <citation type="journal article" date="2014" name="Int. J. Syst. Evol. Microbiol.">
        <title>Complete genome sequence of Corynebacterium casei LMG S-19264T (=DSM 44701T), isolated from a smear-ripened cheese.</title>
        <authorList>
            <consortium name="US DOE Joint Genome Institute (JGI-PGF)"/>
            <person name="Walter F."/>
            <person name="Albersmeier A."/>
            <person name="Kalinowski J."/>
            <person name="Ruckert C."/>
        </authorList>
    </citation>
    <scope>NUCLEOTIDE SEQUENCE [LARGE SCALE GENOMIC DNA]</scope>
    <source>
        <strain evidence="13 14">CGMCC 1.15358</strain>
    </source>
</reference>
<accession>A0A916YGA2</accession>
<evidence type="ECO:0000256" key="7">
    <source>
        <dbReference type="ARBA" id="ARBA00023237"/>
    </source>
</evidence>
<evidence type="ECO:0000259" key="11">
    <source>
        <dbReference type="Pfam" id="PF00593"/>
    </source>
</evidence>
<dbReference type="Pfam" id="PF07715">
    <property type="entry name" value="Plug"/>
    <property type="match status" value="1"/>
</dbReference>
<dbReference type="SUPFAM" id="SSF56935">
    <property type="entry name" value="Porins"/>
    <property type="match status" value="1"/>
</dbReference>
<gene>
    <name evidence="13" type="ORF">GCM10010989_16790</name>
</gene>
<evidence type="ECO:0000256" key="6">
    <source>
        <dbReference type="ARBA" id="ARBA00023136"/>
    </source>
</evidence>
<comment type="similarity">
    <text evidence="8 9">Belongs to the TonB-dependent receptor family.</text>
</comment>
<evidence type="ECO:0000256" key="2">
    <source>
        <dbReference type="ARBA" id="ARBA00022448"/>
    </source>
</evidence>
<keyword evidence="14" id="KW-1185">Reference proteome</keyword>
<comment type="subcellular location">
    <subcellularLocation>
        <location evidence="1 8">Cell outer membrane</location>
        <topology evidence="1 8">Multi-pass membrane protein</topology>
    </subcellularLocation>
</comment>
<dbReference type="RefSeq" id="WP_066760707.1">
    <property type="nucleotide sequence ID" value="NZ_BMIO01000005.1"/>
</dbReference>
<evidence type="ECO:0000313" key="13">
    <source>
        <dbReference type="EMBL" id="GGD43341.1"/>
    </source>
</evidence>
<organism evidence="13 14">
    <name type="scientific">Croceicoccus pelagius</name>
    <dbReference type="NCBI Taxonomy" id="1703341"/>
    <lineage>
        <taxon>Bacteria</taxon>
        <taxon>Pseudomonadati</taxon>
        <taxon>Pseudomonadota</taxon>
        <taxon>Alphaproteobacteria</taxon>
        <taxon>Sphingomonadales</taxon>
        <taxon>Erythrobacteraceae</taxon>
        <taxon>Croceicoccus</taxon>
    </lineage>
</organism>
<protein>
    <submittedName>
        <fullName evidence="13">TonB-dependent receptor</fullName>
    </submittedName>
</protein>
<dbReference type="InterPro" id="IPR013784">
    <property type="entry name" value="Carb-bd-like_fold"/>
</dbReference>
<comment type="caution">
    <text evidence="13">The sequence shown here is derived from an EMBL/GenBank/DDBJ whole genome shotgun (WGS) entry which is preliminary data.</text>
</comment>
<evidence type="ECO:0000256" key="5">
    <source>
        <dbReference type="ARBA" id="ARBA00023077"/>
    </source>
</evidence>
<dbReference type="SUPFAM" id="SSF49452">
    <property type="entry name" value="Starch-binding domain-like"/>
    <property type="match status" value="1"/>
</dbReference>
<dbReference type="Gene3D" id="2.40.170.20">
    <property type="entry name" value="TonB-dependent receptor, beta-barrel domain"/>
    <property type="match status" value="1"/>
</dbReference>
<dbReference type="AlphaFoldDB" id="A0A916YGA2"/>
<evidence type="ECO:0000256" key="9">
    <source>
        <dbReference type="RuleBase" id="RU003357"/>
    </source>
</evidence>
<evidence type="ECO:0000256" key="8">
    <source>
        <dbReference type="PROSITE-ProRule" id="PRU01360"/>
    </source>
</evidence>
<feature type="chain" id="PRO_5036941684" evidence="10">
    <location>
        <begin position="25"/>
        <end position="952"/>
    </location>
</feature>
<keyword evidence="7 8" id="KW-0998">Cell outer membrane</keyword>
<dbReference type="PANTHER" id="PTHR40980:SF4">
    <property type="entry name" value="TONB-DEPENDENT RECEPTOR-LIKE BETA-BARREL DOMAIN-CONTAINING PROTEIN"/>
    <property type="match status" value="1"/>
</dbReference>
<keyword evidence="6 8" id="KW-0472">Membrane</keyword>
<keyword evidence="5 9" id="KW-0798">TonB box</keyword>